<dbReference type="RefSeq" id="WP_130829302.1">
    <property type="nucleotide sequence ID" value="NZ_SDIK01000071.1"/>
</dbReference>
<name>A0A5C8GEN3_9BACT</name>
<sequence>MNRLFSILIALFIFLSVEASVEREVVNDSTQNPIFQNIQYKLETSGSFSGNKTPLWLNANQYGLSSLEKLNGYVRGAIERPLSVDNAKKWGIGYGLDIAVPVNYTSNIVIQQAYVEGKWWHGTLTIGAKEQPMELKNNALSSGSQTLGINARPVPQVRLALPEYWTLPFGNGWLHLKGHIAYGVMTDDNWQHDFTAKKSKYADNVLYHSKAGYLKIANEEVFCPWSFELGLEMVCLFGGTSYIPNDMGGIDKVDGGTGVKDYWKAFFPGGSDVIESTYKNVQGDQLGSWVAKIKYSGDWHSFSIYADKFFEDHSSMFQLDYDGYGSGDEWQIRKKKKYLVYDVKDWMLGFEYNYNPNHWINDFVFEYLYTKYQSGPIYHDHTPAIPDHIGGKDDYYNHYIYPGYQHWGQVMGNPLYLSPIYDKNGDIYIGNNRFIAYHIGLSGRPTEFTTWRFLTTYQEGWGTYDAPYSKKRHNMSMLVETSYSFHKPNSHWLRGVTLRGRCGVDFGSILGGINYGFQFVVAKVGLFN</sequence>
<evidence type="ECO:0000313" key="1">
    <source>
        <dbReference type="EMBL" id="TXJ59748.1"/>
    </source>
</evidence>
<dbReference type="InterPro" id="IPR038636">
    <property type="entry name" value="Wzi_sf"/>
</dbReference>
<dbReference type="OrthoDB" id="596512at2"/>
<keyword evidence="2" id="KW-1185">Reference proteome</keyword>
<dbReference type="AlphaFoldDB" id="A0A5C8GEN3"/>
<protein>
    <submittedName>
        <fullName evidence="1">Capsule assembly Wzi family protein</fullName>
    </submittedName>
</protein>
<comment type="caution">
    <text evidence="1">The sequence shown here is derived from an EMBL/GenBank/DDBJ whole genome shotgun (WGS) entry which is preliminary data.</text>
</comment>
<organism evidence="1 2">
    <name type="scientific">Prevotella brunnea</name>
    <dbReference type="NCBI Taxonomy" id="2508867"/>
    <lineage>
        <taxon>Bacteria</taxon>
        <taxon>Pseudomonadati</taxon>
        <taxon>Bacteroidota</taxon>
        <taxon>Bacteroidia</taxon>
        <taxon>Bacteroidales</taxon>
        <taxon>Prevotellaceae</taxon>
        <taxon>Prevotella</taxon>
    </lineage>
</organism>
<accession>A0A5C8GEN3</accession>
<dbReference type="Gene3D" id="2.40.160.130">
    <property type="entry name" value="Capsule assembly protein Wzi"/>
    <property type="match status" value="1"/>
</dbReference>
<dbReference type="EMBL" id="SDIK01000071">
    <property type="protein sequence ID" value="TXJ59748.1"/>
    <property type="molecule type" value="Genomic_DNA"/>
</dbReference>
<reference evidence="2" key="1">
    <citation type="submission" date="2019-05" db="EMBL/GenBank/DDBJ databases">
        <title>Prevotella brunnea sp. nov., isolated from a wound of a patient.</title>
        <authorList>
            <person name="Buhl M."/>
        </authorList>
    </citation>
    <scope>NUCLEOTIDE SEQUENCE [LARGE SCALE GENOMIC DNA]</scope>
    <source>
        <strain evidence="2">A2672</strain>
    </source>
</reference>
<evidence type="ECO:0000313" key="2">
    <source>
        <dbReference type="Proteomes" id="UP000321612"/>
    </source>
</evidence>
<proteinExistence type="predicted"/>
<gene>
    <name evidence="1" type="ORF">ETF27_09070</name>
</gene>
<dbReference type="Proteomes" id="UP000321612">
    <property type="component" value="Unassembled WGS sequence"/>
</dbReference>